<gene>
    <name evidence="3" type="ORF">AVENLUH5627_02110</name>
</gene>
<evidence type="ECO:0000256" key="1">
    <source>
        <dbReference type="SAM" id="MobiDB-lite"/>
    </source>
</evidence>
<proteinExistence type="predicted"/>
<evidence type="ECO:0000259" key="2">
    <source>
        <dbReference type="Pfam" id="PF05707"/>
    </source>
</evidence>
<feature type="region of interest" description="Disordered" evidence="1">
    <location>
        <begin position="268"/>
        <end position="287"/>
    </location>
</feature>
<evidence type="ECO:0000313" key="4">
    <source>
        <dbReference type="Proteomes" id="UP000075680"/>
    </source>
</evidence>
<organism evidence="3 4">
    <name type="scientific">Acinetobacter venetianus</name>
    <dbReference type="NCBI Taxonomy" id="52133"/>
    <lineage>
        <taxon>Bacteria</taxon>
        <taxon>Pseudomonadati</taxon>
        <taxon>Pseudomonadota</taxon>
        <taxon>Gammaproteobacteria</taxon>
        <taxon>Moraxellales</taxon>
        <taxon>Moraxellaceae</taxon>
        <taxon>Acinetobacter</taxon>
    </lineage>
</organism>
<comment type="caution">
    <text evidence="3">The sequence shown here is derived from an EMBL/GenBank/DDBJ whole genome shotgun (WGS) entry which is preliminary data.</text>
</comment>
<dbReference type="InterPro" id="IPR027417">
    <property type="entry name" value="P-loop_NTPase"/>
</dbReference>
<evidence type="ECO:0000313" key="3">
    <source>
        <dbReference type="EMBL" id="KXZ67581.1"/>
    </source>
</evidence>
<dbReference type="AlphaFoldDB" id="A0A150HMY6"/>
<dbReference type="Proteomes" id="UP000075680">
    <property type="component" value="Unassembled WGS sequence"/>
</dbReference>
<sequence length="458" mass="52851">MSVLISAPIRTGKTLLAIQFIFEELNKGRVVYTNIVGIKIPGVISVSSSIGEPFDWRDLPNDSVLVWDEAHEHPSFSEKDLLKDFQIDETLFDERINLIESRTDVSTIIKKQLIDNVNRERKNALIKKKEQIKDIGQALLMHGHFGIEIYFITQRVTKLNTDVLASVTNHYVLRRKFGIDAAIIWEFGEAITTWSKSAADTALNKKVWRYPKHLYNFYVSSEKHNVKKTFPLKYLAIALIPIALFLNGFNDAKNSNFFGFFGKKEEPQLQNDQQNSQNQMSQQNLQTQDSEKEIDCNIYQNIHLPECQNLQKQKNEQLNEDVRQSIHYNPNEPYAEYSQSISYKATAQPVFSGCIKYDKKYYGYTQQGTKLNVSESDCKKLIESGDRPFNYFASEPNNNFQQPNSLQQTQPIQQENKMTPEQYIKYLEYLDQTNQANNVVIETQTLKYAHNVNGANAL</sequence>
<dbReference type="EMBL" id="JRUE01000184">
    <property type="protein sequence ID" value="KXZ67581.1"/>
    <property type="molecule type" value="Genomic_DNA"/>
</dbReference>
<name>A0A150HMY6_9GAMM</name>
<dbReference type="Pfam" id="PF05707">
    <property type="entry name" value="Zot"/>
    <property type="match status" value="1"/>
</dbReference>
<reference evidence="3 4" key="1">
    <citation type="journal article" date="2016" name="Sci. Rep.">
        <title>Genomic and phenotypic characterization of the species Acinetobacter venetianus.</title>
        <authorList>
            <person name="Fondi M."/>
            <person name="Maida I."/>
            <person name="Perrin E."/>
            <person name="Orlandini V."/>
            <person name="La Torre L."/>
            <person name="Bosi E."/>
            <person name="Negroni A."/>
            <person name="Zanaroli G."/>
            <person name="Fava F."/>
            <person name="Decorosi F."/>
            <person name="Giovannetti L."/>
            <person name="Viti C."/>
            <person name="Vaneechoutte M."/>
            <person name="Dijkshoorn L."/>
            <person name="Fani R."/>
        </authorList>
    </citation>
    <scope>NUCLEOTIDE SEQUENCE [LARGE SCALE GENOMIC DNA]</scope>
    <source>
        <strain evidence="3 4">LUH5627</strain>
    </source>
</reference>
<accession>A0A150HMY6</accession>
<dbReference type="Gene3D" id="3.40.50.300">
    <property type="entry name" value="P-loop containing nucleotide triphosphate hydrolases"/>
    <property type="match status" value="1"/>
</dbReference>
<dbReference type="PATRIC" id="fig|52133.18.peg.2185"/>
<dbReference type="RefSeq" id="WP_061519019.1">
    <property type="nucleotide sequence ID" value="NZ_JRUE01000184.1"/>
</dbReference>
<protein>
    <submittedName>
        <fullName evidence="3">Zonular occludens toxin (Zot)</fullName>
    </submittedName>
</protein>
<dbReference type="InterPro" id="IPR008900">
    <property type="entry name" value="Zot_N"/>
</dbReference>
<feature type="domain" description="Zona occludens toxin N-terminal" evidence="2">
    <location>
        <begin position="8"/>
        <end position="224"/>
    </location>
</feature>